<dbReference type="PROSITE" id="PS50157">
    <property type="entry name" value="ZINC_FINGER_C2H2_2"/>
    <property type="match status" value="1"/>
</dbReference>
<proteinExistence type="predicted"/>
<protein>
    <recommendedName>
        <fullName evidence="4">C2H2-type domain-containing protein</fullName>
    </recommendedName>
</protein>
<dbReference type="PANTHER" id="PTHR37535:SF3">
    <property type="entry name" value="FLUG DOMAIN-CONTAINING PROTEIN"/>
    <property type="match status" value="1"/>
</dbReference>
<feature type="chain" id="PRO_5045436513" description="C2H2-type domain-containing protein" evidence="3">
    <location>
        <begin position="19"/>
        <end position="996"/>
    </location>
</feature>
<dbReference type="InterPro" id="IPR021842">
    <property type="entry name" value="DUF3435"/>
</dbReference>
<dbReference type="PANTHER" id="PTHR37535">
    <property type="entry name" value="FLUG DOMAIN PROTEIN"/>
    <property type="match status" value="1"/>
</dbReference>
<dbReference type="Proteomes" id="UP001150217">
    <property type="component" value="Unassembled WGS sequence"/>
</dbReference>
<evidence type="ECO:0000313" key="6">
    <source>
        <dbReference type="Proteomes" id="UP001150217"/>
    </source>
</evidence>
<keyword evidence="2" id="KW-0175">Coiled coil</keyword>
<feature type="domain" description="C2H2-type" evidence="4">
    <location>
        <begin position="677"/>
        <end position="707"/>
    </location>
</feature>
<dbReference type="InterPro" id="IPR013087">
    <property type="entry name" value="Znf_C2H2_type"/>
</dbReference>
<feature type="coiled-coil region" evidence="2">
    <location>
        <begin position="487"/>
        <end position="514"/>
    </location>
</feature>
<keyword evidence="1" id="KW-0863">Zinc-finger</keyword>
<organism evidence="5 6">
    <name type="scientific">Lentinula lateritia</name>
    <dbReference type="NCBI Taxonomy" id="40482"/>
    <lineage>
        <taxon>Eukaryota</taxon>
        <taxon>Fungi</taxon>
        <taxon>Dikarya</taxon>
        <taxon>Basidiomycota</taxon>
        <taxon>Agaricomycotina</taxon>
        <taxon>Agaricomycetes</taxon>
        <taxon>Agaricomycetidae</taxon>
        <taxon>Agaricales</taxon>
        <taxon>Marasmiineae</taxon>
        <taxon>Omphalotaceae</taxon>
        <taxon>Lentinula</taxon>
    </lineage>
</organism>
<dbReference type="Pfam" id="PF11917">
    <property type="entry name" value="DUF3435"/>
    <property type="match status" value="1"/>
</dbReference>
<name>A0ABQ8V421_9AGAR</name>
<feature type="signal peptide" evidence="3">
    <location>
        <begin position="1"/>
        <end position="18"/>
    </location>
</feature>
<keyword evidence="6" id="KW-1185">Reference proteome</keyword>
<accession>A0ABQ8V421</accession>
<keyword evidence="3" id="KW-0732">Signal</keyword>
<evidence type="ECO:0000256" key="1">
    <source>
        <dbReference type="PROSITE-ProRule" id="PRU00042"/>
    </source>
</evidence>
<reference evidence="5" key="1">
    <citation type="submission" date="2022-08" db="EMBL/GenBank/DDBJ databases">
        <title>A Global Phylogenomic Analysis of the Shiitake Genus Lentinula.</title>
        <authorList>
            <consortium name="DOE Joint Genome Institute"/>
            <person name="Sierra-Patev S."/>
            <person name="Min B."/>
            <person name="Naranjo-Ortiz M."/>
            <person name="Looney B."/>
            <person name="Konkel Z."/>
            <person name="Slot J.C."/>
            <person name="Sakamoto Y."/>
            <person name="Steenwyk J.L."/>
            <person name="Rokas A."/>
            <person name="Carro J."/>
            <person name="Camarero S."/>
            <person name="Ferreira P."/>
            <person name="Molpeceres G."/>
            <person name="Ruiz-Duenas F.J."/>
            <person name="Serrano A."/>
            <person name="Henrissat B."/>
            <person name="Drula E."/>
            <person name="Hughes K.W."/>
            <person name="Mata J.L."/>
            <person name="Ishikawa N.K."/>
            <person name="Vargas-Isla R."/>
            <person name="Ushijima S."/>
            <person name="Smith C.A."/>
            <person name="Ahrendt S."/>
            <person name="Andreopoulos W."/>
            <person name="He G."/>
            <person name="Labutti K."/>
            <person name="Lipzen A."/>
            <person name="Ng V."/>
            <person name="Riley R."/>
            <person name="Sandor L."/>
            <person name="Barry K."/>
            <person name="Martinez A.T."/>
            <person name="Xiao Y."/>
            <person name="Gibbons J.G."/>
            <person name="Terashima K."/>
            <person name="Grigoriev I.V."/>
            <person name="Hibbett D.S."/>
        </authorList>
    </citation>
    <scope>NUCLEOTIDE SEQUENCE</scope>
    <source>
        <strain evidence="5">RHP3577 ss4</strain>
    </source>
</reference>
<evidence type="ECO:0000259" key="4">
    <source>
        <dbReference type="PROSITE" id="PS50157"/>
    </source>
</evidence>
<keyword evidence="1" id="KW-0862">Zinc</keyword>
<dbReference type="EMBL" id="JANVFT010000085">
    <property type="protein sequence ID" value="KAJ4471906.1"/>
    <property type="molecule type" value="Genomic_DNA"/>
</dbReference>
<evidence type="ECO:0000256" key="3">
    <source>
        <dbReference type="SAM" id="SignalP"/>
    </source>
</evidence>
<dbReference type="PROSITE" id="PS00028">
    <property type="entry name" value="ZINC_FINGER_C2H2_1"/>
    <property type="match status" value="1"/>
</dbReference>
<gene>
    <name evidence="5" type="ORF">C8R41DRAFT_850332</name>
</gene>
<keyword evidence="1" id="KW-0479">Metal-binding</keyword>
<sequence>MGGFGYLSVSFFPSLTMAATSGLAYKRKRSNGEVLQERLWNNPVLKAHFDSSRDVHHYKKLTRPTIRNHDLVKEHYRQFTAYLQQLFDEGKSEKPPQAPEIVIGTPLPTLEYMKDFLCYLVSALQGRDTSTFIRYETLRGYMYTFLALWPRYVNVHPTTAIRYQLNAYIQSDELKTSVNLSTKIRDLKHVEPQCLQILTETLHSASNIFRSHRTQLQIAFLILFSAASAARPGSIVESGCYCGSNEALTWGDLDFYLIPDDEDPAHPSLVVDIQLNLVKGYRDVDHRYQKILFTLEIRKEHRMTCIVLPLLGLAFQDSVFAHFHSVDSLLCPERPPTTRVKLLLRNEVMNLLVFRKEEQGGISDTEAVTHGSWLSHLNKLSIVAGFPKPLTPYDLRASQGNKADVELGETARKTLMLHDPKSQVYFNKYKSKTITADLSAVSNRRNQDQNKVELFWQTITVSSGRDTNAPTDLMLKERENLLNEPELVKLQNEKDKATNKIRQLLANEQSEEVKVQIAELRRIAAKAYNTHRVLYWGELCLRIKQARQRFFDEASVRQMLSPSEPILFKGLMAGNSNDSKYRIESSFLSLVNDLDTGDPVSDYCTLVNILISQPERILYHKFYPGEKPDDENKCPHCSQILTNLPSTTKPGEHVHHCTRKVLSEKATAQVQAQFTPQECKYGHCSKFFNQRSEFITHLIKTHFRKMYTHCKWQISPGVTCDAEDVEDWRAHFSELHGFNLDESVLTEYCTICGIWLYDIAGDRQELNNHHLAHYADLFDSFSSRPLEGTSVSLLPVGIIETEKYIEYTPGTGFNGQLPEFHGHVSDNIALVPGFCPSCVFNEDLPMRKRMHQFIGLNQLMTHFNTVHQPHFSESENLCPVPSCGHHRFAEQELLIHLIKFHRIPLAGSGKHSKVKCLLLPSPDRKPLTHKRRKRSEGFRCIGCSVVVSDINKHLQRKQTTEQAKHCVYTAKYSIVTNGERGPVQIWTAPSLSESQE</sequence>
<comment type="caution">
    <text evidence="5">The sequence shown here is derived from an EMBL/GenBank/DDBJ whole genome shotgun (WGS) entry which is preliminary data.</text>
</comment>
<evidence type="ECO:0000256" key="2">
    <source>
        <dbReference type="SAM" id="Coils"/>
    </source>
</evidence>
<evidence type="ECO:0000313" key="5">
    <source>
        <dbReference type="EMBL" id="KAJ4471906.1"/>
    </source>
</evidence>